<keyword evidence="3" id="KW-1185">Reference proteome</keyword>
<name>A0ABT8ZSX1_9SPHN</name>
<feature type="domain" description="Putative zinc-finger" evidence="1">
    <location>
        <begin position="5"/>
        <end position="39"/>
    </location>
</feature>
<evidence type="ECO:0000313" key="2">
    <source>
        <dbReference type="EMBL" id="MDO7837203.1"/>
    </source>
</evidence>
<evidence type="ECO:0000313" key="3">
    <source>
        <dbReference type="Proteomes" id="UP001176471"/>
    </source>
</evidence>
<gene>
    <name evidence="2" type="ORF">Q4610_19340</name>
</gene>
<dbReference type="RefSeq" id="WP_304537504.1">
    <property type="nucleotide sequence ID" value="NZ_JAUQOM010000018.1"/>
</dbReference>
<protein>
    <submittedName>
        <fullName evidence="2">Zf-HC2 domain-containing protein</fullName>
    </submittedName>
</protein>
<proteinExistence type="predicted"/>
<evidence type="ECO:0000259" key="1">
    <source>
        <dbReference type="Pfam" id="PF13490"/>
    </source>
</evidence>
<dbReference type="InterPro" id="IPR027383">
    <property type="entry name" value="Znf_put"/>
</dbReference>
<dbReference type="EMBL" id="JAUQOM010000018">
    <property type="protein sequence ID" value="MDO7837203.1"/>
    <property type="molecule type" value="Genomic_DNA"/>
</dbReference>
<organism evidence="2 3">
    <name type="scientific">Sphingobium cyanobacteriorum</name>
    <dbReference type="NCBI Taxonomy" id="3063954"/>
    <lineage>
        <taxon>Bacteria</taxon>
        <taxon>Pseudomonadati</taxon>
        <taxon>Pseudomonadota</taxon>
        <taxon>Alphaproteobacteria</taxon>
        <taxon>Sphingomonadales</taxon>
        <taxon>Sphingomonadaceae</taxon>
        <taxon>Sphingobium</taxon>
    </lineage>
</organism>
<sequence length="68" mass="7664">MMLDCHDATFLMSQGRERELTFSERMKLRLHVGMCRGCANFEKQLPLLGTAARQLAAAPDRKPDGQDV</sequence>
<accession>A0ABT8ZSX1</accession>
<dbReference type="Pfam" id="PF13490">
    <property type="entry name" value="zf-HC2"/>
    <property type="match status" value="1"/>
</dbReference>
<reference evidence="2" key="1">
    <citation type="submission" date="2023-07" db="EMBL/GenBank/DDBJ databases">
        <title>Bacterial whole genome sequence for Sphingobium sp. HBC34.</title>
        <authorList>
            <person name="Le V."/>
            <person name="Ko S.-R."/>
            <person name="Ahn C.-Y."/>
            <person name="Oh H.-M."/>
        </authorList>
    </citation>
    <scope>NUCLEOTIDE SEQUENCE</scope>
    <source>
        <strain evidence="2">HBC34</strain>
    </source>
</reference>
<dbReference type="Proteomes" id="UP001176471">
    <property type="component" value="Unassembled WGS sequence"/>
</dbReference>
<comment type="caution">
    <text evidence="2">The sequence shown here is derived from an EMBL/GenBank/DDBJ whole genome shotgun (WGS) entry which is preliminary data.</text>
</comment>